<keyword evidence="5" id="KW-0804">Transcription</keyword>
<evidence type="ECO:0000256" key="5">
    <source>
        <dbReference type="ARBA" id="ARBA00023163"/>
    </source>
</evidence>
<keyword evidence="8" id="KW-1185">Reference proteome</keyword>
<comment type="caution">
    <text evidence="7">The sequence shown here is derived from an EMBL/GenBank/DDBJ whole genome shotgun (WGS) entry which is preliminary data.</text>
</comment>
<evidence type="ECO:0000256" key="4">
    <source>
        <dbReference type="ARBA" id="ARBA00023125"/>
    </source>
</evidence>
<protein>
    <submittedName>
        <fullName evidence="7">GntR family transcriptional regulator</fullName>
    </submittedName>
</protein>
<dbReference type="Gene3D" id="3.40.640.10">
    <property type="entry name" value="Type I PLP-dependent aspartate aminotransferase-like (Major domain)"/>
    <property type="match status" value="1"/>
</dbReference>
<dbReference type="RefSeq" id="WP_044365182.1">
    <property type="nucleotide sequence ID" value="NZ_JRKI01000018.1"/>
</dbReference>
<dbReference type="PATRIC" id="fig|1240678.4.peg.2975"/>
<dbReference type="Gene3D" id="1.10.10.10">
    <property type="entry name" value="Winged helix-like DNA-binding domain superfamily/Winged helix DNA-binding domain"/>
    <property type="match status" value="1"/>
</dbReference>
<evidence type="ECO:0000256" key="3">
    <source>
        <dbReference type="ARBA" id="ARBA00023015"/>
    </source>
</evidence>
<evidence type="ECO:0000259" key="6">
    <source>
        <dbReference type="PROSITE" id="PS50949"/>
    </source>
</evidence>
<dbReference type="InterPro" id="IPR015421">
    <property type="entry name" value="PyrdxlP-dep_Trfase_major"/>
</dbReference>
<dbReference type="GO" id="GO:0003700">
    <property type="term" value="F:DNA-binding transcription factor activity"/>
    <property type="evidence" value="ECO:0007669"/>
    <property type="project" value="InterPro"/>
</dbReference>
<dbReference type="CDD" id="cd07377">
    <property type="entry name" value="WHTH_GntR"/>
    <property type="match status" value="1"/>
</dbReference>
<evidence type="ECO:0000313" key="8">
    <source>
        <dbReference type="Proteomes" id="UP000032458"/>
    </source>
</evidence>
<accession>A0A0D7CQC1</accession>
<dbReference type="PANTHER" id="PTHR46577:SF1">
    <property type="entry name" value="HTH-TYPE TRANSCRIPTIONAL REGULATORY PROTEIN GABR"/>
    <property type="match status" value="1"/>
</dbReference>
<dbReference type="InterPro" id="IPR015424">
    <property type="entry name" value="PyrdxlP-dep_Trfase"/>
</dbReference>
<dbReference type="SUPFAM" id="SSF53383">
    <property type="entry name" value="PLP-dependent transferases"/>
    <property type="match status" value="1"/>
</dbReference>
<dbReference type="InterPro" id="IPR000524">
    <property type="entry name" value="Tscrpt_reg_HTH_GntR"/>
</dbReference>
<keyword evidence="2" id="KW-0663">Pyridoxal phosphate</keyword>
<comment type="similarity">
    <text evidence="1">In the C-terminal section; belongs to the class-I pyridoxal-phosphate-dependent aminotransferase family.</text>
</comment>
<dbReference type="Proteomes" id="UP000032458">
    <property type="component" value="Unassembled WGS sequence"/>
</dbReference>
<dbReference type="EMBL" id="JRKI01000018">
    <property type="protein sequence ID" value="KIZ17617.1"/>
    <property type="molecule type" value="Genomic_DNA"/>
</dbReference>
<dbReference type="Pfam" id="PF00155">
    <property type="entry name" value="Aminotran_1_2"/>
    <property type="match status" value="1"/>
</dbReference>
<dbReference type="SUPFAM" id="SSF46785">
    <property type="entry name" value="Winged helix' DNA-binding domain"/>
    <property type="match status" value="1"/>
</dbReference>
<dbReference type="GO" id="GO:0003677">
    <property type="term" value="F:DNA binding"/>
    <property type="evidence" value="ECO:0007669"/>
    <property type="project" value="UniProtKB-KW"/>
</dbReference>
<dbReference type="InterPro" id="IPR036390">
    <property type="entry name" value="WH_DNA-bd_sf"/>
</dbReference>
<feature type="domain" description="HTH gntR-type" evidence="6">
    <location>
        <begin position="15"/>
        <end position="83"/>
    </location>
</feature>
<dbReference type="InterPro" id="IPR051446">
    <property type="entry name" value="HTH_trans_reg/aminotransferase"/>
</dbReference>
<reference evidence="7 8" key="1">
    <citation type="submission" date="2014-09" db="EMBL/GenBank/DDBJ databases">
        <title>Draft genome sequence of Streptomyces natalensis ATCC 27448, producer of the antifungal pimaricin.</title>
        <authorList>
            <person name="Mendes M.V."/>
            <person name="Beites T."/>
            <person name="Pires S."/>
            <person name="Santos C.L."/>
            <person name="Moradas-Ferreira P."/>
        </authorList>
    </citation>
    <scope>NUCLEOTIDE SEQUENCE [LARGE SCALE GENOMIC DNA]</scope>
    <source>
        <strain evidence="7 8">ATCC 27448</strain>
    </source>
</reference>
<dbReference type="SMART" id="SM00345">
    <property type="entry name" value="HTH_GNTR"/>
    <property type="match status" value="1"/>
</dbReference>
<keyword evidence="3" id="KW-0805">Transcription regulation</keyword>
<evidence type="ECO:0000256" key="2">
    <source>
        <dbReference type="ARBA" id="ARBA00022898"/>
    </source>
</evidence>
<dbReference type="PROSITE" id="PS50949">
    <property type="entry name" value="HTH_GNTR"/>
    <property type="match status" value="1"/>
</dbReference>
<evidence type="ECO:0000313" key="7">
    <source>
        <dbReference type="EMBL" id="KIZ17617.1"/>
    </source>
</evidence>
<evidence type="ECO:0000256" key="1">
    <source>
        <dbReference type="ARBA" id="ARBA00005384"/>
    </source>
</evidence>
<sequence length="472" mass="50936">MTWHALIEVSRESEEPLTAQIEGRIREEISAGVLHPGTRLPSSRQLAEDVGVSRSVVVEAYGRLIAEGYLEAVRGSGTRVAHHLTAPALPTLLDDGLVPPARWDLRPGLPRGAGFPHREWLASYQRALQAVDPGDLGYPPLSGADGLREELARYLGRARGVLTTAGQVMVVSGFAQALGLLCTVLSGAGIDRIAMEDPCHHRQRQFVGEVGIRPVPVPVDDEGIDVEALAATGVRAVLVTPAHQFPTGATLSPARREALVRWARDTGAWVIEDDYDGDLWLEQGARPLALQRLAPDRVVYGGTASKSLAPGLRFGWLALPAGLLAAVERTRSHRDLGSDVLTQLAFAELLRSGHFDRHLRARRDHYRRRRECLEQAVHRFLPGARITGSAAGLHAYVRLPHRVDEAALVGRALERSVLVPGGRRYHARPEGAAPALVVGYTAVPRTGIVEAVRELGAAYARRPAAAGAARCA</sequence>
<keyword evidence="4" id="KW-0238">DNA-binding</keyword>
<organism evidence="7 8">
    <name type="scientific">Streptomyces natalensis ATCC 27448</name>
    <dbReference type="NCBI Taxonomy" id="1240678"/>
    <lineage>
        <taxon>Bacteria</taxon>
        <taxon>Bacillati</taxon>
        <taxon>Actinomycetota</taxon>
        <taxon>Actinomycetes</taxon>
        <taxon>Kitasatosporales</taxon>
        <taxon>Streptomycetaceae</taxon>
        <taxon>Streptomyces</taxon>
    </lineage>
</organism>
<dbReference type="PRINTS" id="PR00035">
    <property type="entry name" value="HTHGNTR"/>
</dbReference>
<dbReference type="PANTHER" id="PTHR46577">
    <property type="entry name" value="HTH-TYPE TRANSCRIPTIONAL REGULATORY PROTEIN GABR"/>
    <property type="match status" value="1"/>
</dbReference>
<dbReference type="Pfam" id="PF00392">
    <property type="entry name" value="GntR"/>
    <property type="match status" value="1"/>
</dbReference>
<dbReference type="InterPro" id="IPR004839">
    <property type="entry name" value="Aminotransferase_I/II_large"/>
</dbReference>
<dbReference type="CDD" id="cd00609">
    <property type="entry name" value="AAT_like"/>
    <property type="match status" value="1"/>
</dbReference>
<name>A0A0D7CQC1_9ACTN</name>
<gene>
    <name evidence="7" type="ORF">SNA_14170</name>
</gene>
<dbReference type="InterPro" id="IPR036388">
    <property type="entry name" value="WH-like_DNA-bd_sf"/>
</dbReference>
<proteinExistence type="inferred from homology"/>
<dbReference type="AlphaFoldDB" id="A0A0D7CQC1"/>
<dbReference type="GO" id="GO:0030170">
    <property type="term" value="F:pyridoxal phosphate binding"/>
    <property type="evidence" value="ECO:0007669"/>
    <property type="project" value="InterPro"/>
</dbReference>